<dbReference type="Proteomes" id="UP000265520">
    <property type="component" value="Unassembled WGS sequence"/>
</dbReference>
<proteinExistence type="predicted"/>
<protein>
    <submittedName>
        <fullName evidence="1">Uncharacterized protein</fullName>
    </submittedName>
</protein>
<reference evidence="1 2" key="1">
    <citation type="journal article" date="2018" name="Front. Plant Sci.">
        <title>Red Clover (Trifolium pratense) and Zigzag Clover (T. medium) - A Picture of Genomic Similarities and Differences.</title>
        <authorList>
            <person name="Dluhosova J."/>
            <person name="Istvanek J."/>
            <person name="Nedelnik J."/>
            <person name="Repkova J."/>
        </authorList>
    </citation>
    <scope>NUCLEOTIDE SEQUENCE [LARGE SCALE GENOMIC DNA]</scope>
    <source>
        <strain evidence="2">cv. 10/8</strain>
        <tissue evidence="1">Leaf</tissue>
    </source>
</reference>
<evidence type="ECO:0000313" key="1">
    <source>
        <dbReference type="EMBL" id="MCI84708.1"/>
    </source>
</evidence>
<dbReference type="AlphaFoldDB" id="A0A392V8Q4"/>
<organism evidence="1 2">
    <name type="scientific">Trifolium medium</name>
    <dbReference type="NCBI Taxonomy" id="97028"/>
    <lineage>
        <taxon>Eukaryota</taxon>
        <taxon>Viridiplantae</taxon>
        <taxon>Streptophyta</taxon>
        <taxon>Embryophyta</taxon>
        <taxon>Tracheophyta</taxon>
        <taxon>Spermatophyta</taxon>
        <taxon>Magnoliopsida</taxon>
        <taxon>eudicotyledons</taxon>
        <taxon>Gunneridae</taxon>
        <taxon>Pentapetalae</taxon>
        <taxon>rosids</taxon>
        <taxon>fabids</taxon>
        <taxon>Fabales</taxon>
        <taxon>Fabaceae</taxon>
        <taxon>Papilionoideae</taxon>
        <taxon>50 kb inversion clade</taxon>
        <taxon>NPAAA clade</taxon>
        <taxon>Hologalegina</taxon>
        <taxon>IRL clade</taxon>
        <taxon>Trifolieae</taxon>
        <taxon>Trifolium</taxon>
    </lineage>
</organism>
<dbReference type="EMBL" id="LXQA011097285">
    <property type="protein sequence ID" value="MCI84708.1"/>
    <property type="molecule type" value="Genomic_DNA"/>
</dbReference>
<name>A0A392V8Q4_9FABA</name>
<feature type="non-terminal residue" evidence="1">
    <location>
        <position position="1"/>
    </location>
</feature>
<evidence type="ECO:0000313" key="2">
    <source>
        <dbReference type="Proteomes" id="UP000265520"/>
    </source>
</evidence>
<accession>A0A392V8Q4</accession>
<sequence length="55" mass="6060">VYGRAIPKLTRFLPGETKVEAVRRELVDRDECLRQLGFPQVATTCAAKCGGSHQS</sequence>
<keyword evidence="2" id="KW-1185">Reference proteome</keyword>
<comment type="caution">
    <text evidence="1">The sequence shown here is derived from an EMBL/GenBank/DDBJ whole genome shotgun (WGS) entry which is preliminary data.</text>
</comment>